<gene>
    <name evidence="2" type="ORF">BAU17_06430</name>
</gene>
<dbReference type="InterPro" id="IPR024529">
    <property type="entry name" value="ECF_trnsprt_substrate-spec"/>
</dbReference>
<dbReference type="RefSeq" id="WP_161902161.1">
    <property type="nucleotide sequence ID" value="NZ_MAEL01000039.1"/>
</dbReference>
<dbReference type="Gene3D" id="1.10.1760.20">
    <property type="match status" value="1"/>
</dbReference>
<dbReference type="Proteomes" id="UP000782705">
    <property type="component" value="Unassembled WGS sequence"/>
</dbReference>
<comment type="caution">
    <text evidence="2">The sequence shown here is derived from an EMBL/GenBank/DDBJ whole genome shotgun (WGS) entry which is preliminary data.</text>
</comment>
<evidence type="ECO:0000313" key="2">
    <source>
        <dbReference type="EMBL" id="KAF1303619.1"/>
    </source>
</evidence>
<proteinExistence type="predicted"/>
<feature type="transmembrane region" description="Helical" evidence="1">
    <location>
        <begin position="44"/>
        <end position="66"/>
    </location>
</feature>
<keyword evidence="1" id="KW-0812">Transmembrane</keyword>
<dbReference type="EMBL" id="MAEL01000039">
    <property type="protein sequence ID" value="KAF1303619.1"/>
    <property type="molecule type" value="Genomic_DNA"/>
</dbReference>
<keyword evidence="3" id="KW-1185">Reference proteome</keyword>
<keyword evidence="1" id="KW-1133">Transmembrane helix</keyword>
<keyword evidence="1" id="KW-0472">Membrane</keyword>
<feature type="transmembrane region" description="Helical" evidence="1">
    <location>
        <begin position="145"/>
        <end position="165"/>
    </location>
</feature>
<protein>
    <submittedName>
        <fullName evidence="2">Folate ECF transporter</fullName>
    </submittedName>
</protein>
<feature type="transmembrane region" description="Helical" evidence="1">
    <location>
        <begin position="101"/>
        <end position="124"/>
    </location>
</feature>
<feature type="transmembrane region" description="Helical" evidence="1">
    <location>
        <begin position="73"/>
        <end position="95"/>
    </location>
</feature>
<accession>A0ABQ6YZ94</accession>
<name>A0ABQ6YZ94_9ENTE</name>
<dbReference type="NCBIfam" id="TIGR04518">
    <property type="entry name" value="ECF_S_folT_fam"/>
    <property type="match status" value="1"/>
</dbReference>
<dbReference type="InterPro" id="IPR030949">
    <property type="entry name" value="ECF_S_folate_fam"/>
</dbReference>
<dbReference type="Pfam" id="PF12822">
    <property type="entry name" value="ECF_trnsprt"/>
    <property type="match status" value="1"/>
</dbReference>
<sequence length="175" mass="19764">MKRKISTQMITVMALLIALTVVLSNILGIETQLLKVTFAFVPQMIMGMLFGPFWSAVGAVIADLIGNTMFAKAPFFIGFTLNKIIAGLIYGYFFYNKKVTWKNTILCTVTLTLLLSLCLTPIWLSMMYHVPLNQWQLWVPRLIKAAIMIPIEAGTMYVIGNMLPIDQLTRKLKLQ</sequence>
<evidence type="ECO:0000313" key="3">
    <source>
        <dbReference type="Proteomes" id="UP000782705"/>
    </source>
</evidence>
<organism evidence="2 3">
    <name type="scientific">Candidatus Enterococcus willemsii</name>
    <dbReference type="NCBI Taxonomy" id="1857215"/>
    <lineage>
        <taxon>Bacteria</taxon>
        <taxon>Bacillati</taxon>
        <taxon>Bacillota</taxon>
        <taxon>Bacilli</taxon>
        <taxon>Lactobacillales</taxon>
        <taxon>Enterococcaceae</taxon>
        <taxon>Enterococcus</taxon>
    </lineage>
</organism>
<reference evidence="2 3" key="1">
    <citation type="submission" date="2016-06" db="EMBL/GenBank/DDBJ databases">
        <title>Four novel species of enterococci isolated from chicken manure.</title>
        <authorList>
            <person name="Van Tyne D."/>
        </authorList>
    </citation>
    <scope>NUCLEOTIDE SEQUENCE [LARGE SCALE GENOMIC DNA]</scope>
    <source>
        <strain evidence="2 3">CU12B</strain>
    </source>
</reference>
<evidence type="ECO:0000256" key="1">
    <source>
        <dbReference type="SAM" id="Phobius"/>
    </source>
</evidence>